<gene>
    <name evidence="2" type="ORF">G4V39_09775</name>
</gene>
<dbReference type="InterPro" id="IPR010177">
    <property type="entry name" value="Paired_CXXCH_1"/>
</dbReference>
<dbReference type="RefSeq" id="WP_166032757.1">
    <property type="nucleotide sequence ID" value="NZ_CP048877.1"/>
</dbReference>
<dbReference type="Proteomes" id="UP000502179">
    <property type="component" value="Chromosome"/>
</dbReference>
<accession>A0A6G7PY46</accession>
<dbReference type="EMBL" id="CP048877">
    <property type="protein sequence ID" value="QIJ72540.1"/>
    <property type="molecule type" value="Genomic_DNA"/>
</dbReference>
<evidence type="ECO:0000313" key="3">
    <source>
        <dbReference type="Proteomes" id="UP000502179"/>
    </source>
</evidence>
<dbReference type="InterPro" id="IPR051829">
    <property type="entry name" value="Multiheme_Cytochr_ET"/>
</dbReference>
<dbReference type="PANTHER" id="PTHR35038">
    <property type="entry name" value="DISSIMILATORY SULFITE REDUCTASE SIRA"/>
    <property type="match status" value="1"/>
</dbReference>
<reference evidence="2 3" key="1">
    <citation type="submission" date="2020-02" db="EMBL/GenBank/DDBJ databases">
        <title>Genome analysis of Thermosulfuriphilus ammonigenes ST65T, an anaerobic thermophilic chemolithoautotrophic bacterium isolated from a deep-sea hydrothermal vent.</title>
        <authorList>
            <person name="Slobodkina G."/>
            <person name="Allioux M."/>
            <person name="Merkel A."/>
            <person name="Alain K."/>
            <person name="Jebbar M."/>
            <person name="Slobodkin A."/>
        </authorList>
    </citation>
    <scope>NUCLEOTIDE SEQUENCE [LARGE SCALE GENOMIC DNA]</scope>
    <source>
        <strain evidence="2 3">ST65</strain>
    </source>
</reference>
<dbReference type="InterPro" id="IPR036280">
    <property type="entry name" value="Multihaem_cyt_sf"/>
</dbReference>
<name>A0A6G7PY46_9BACT</name>
<sequence>MFILLGGGAEAAKCRGCHPMEGMGMASIHPPFMEDQCEMCHGQIDRSSSTKSINSKDIKWFLERHHLGGTAYIILPGRLRKYDLVFESQGPTFQERLSLESLPSLPQGHKPAILEAKLCGLEQGPWIEAKICVKTDLPTEVEINCNGVQGMSEGDFYTFQVISLAGLKVGKKYQCLLTARDISGEESQTKISFTTDHSFAGPQVPPARKVAVDLYQSPMEEPLLEIQSDGALNWRLGTIKKETSQAKRSHGHHKNLNSPVVAGLDACFKCHDSHSLGASHPVNVHLRQGMLAEGIPVFNGVVTCASCHNPHSAKEPYLLRKRGRNLCLSCHGQRYR</sequence>
<protein>
    <submittedName>
        <fullName evidence="2">Uncharacterized protein</fullName>
    </submittedName>
</protein>
<dbReference type="KEGG" id="tav:G4V39_09775"/>
<keyword evidence="1" id="KW-0732">Signal</keyword>
<keyword evidence="3" id="KW-1185">Reference proteome</keyword>
<dbReference type="Gene3D" id="3.90.10.10">
    <property type="entry name" value="Cytochrome C3"/>
    <property type="match status" value="1"/>
</dbReference>
<dbReference type="GO" id="GO:0016491">
    <property type="term" value="F:oxidoreductase activity"/>
    <property type="evidence" value="ECO:0007669"/>
    <property type="project" value="TreeGrafter"/>
</dbReference>
<evidence type="ECO:0000256" key="1">
    <source>
        <dbReference type="ARBA" id="ARBA00022729"/>
    </source>
</evidence>
<proteinExistence type="predicted"/>
<dbReference type="NCBIfam" id="TIGR01905">
    <property type="entry name" value="paired_CXXCH_1"/>
    <property type="match status" value="1"/>
</dbReference>
<evidence type="ECO:0000313" key="2">
    <source>
        <dbReference type="EMBL" id="QIJ72540.1"/>
    </source>
</evidence>
<dbReference type="SUPFAM" id="SSF48695">
    <property type="entry name" value="Multiheme cytochromes"/>
    <property type="match status" value="1"/>
</dbReference>
<dbReference type="AlphaFoldDB" id="A0A6G7PY46"/>
<dbReference type="Pfam" id="PF09699">
    <property type="entry name" value="Paired_CXXCH_1"/>
    <property type="match status" value="1"/>
</dbReference>
<organism evidence="2 3">
    <name type="scientific">Thermosulfuriphilus ammonigenes</name>
    <dbReference type="NCBI Taxonomy" id="1936021"/>
    <lineage>
        <taxon>Bacteria</taxon>
        <taxon>Pseudomonadati</taxon>
        <taxon>Thermodesulfobacteriota</taxon>
        <taxon>Thermodesulfobacteria</taxon>
        <taxon>Thermodesulfobacteriales</taxon>
        <taxon>Thermodesulfobacteriaceae</taxon>
        <taxon>Thermosulfuriphilus</taxon>
    </lineage>
</organism>
<dbReference type="PANTHER" id="PTHR35038:SF6">
    <property type="entry name" value="SURFACE LOCALIZED DECAHEME CYTOCHROME C LIPOPROTEIN"/>
    <property type="match status" value="1"/>
</dbReference>